<sequence length="184" mass="20862">MPTQLFRGIAVFSLVSFHVAACFAAEVLDTDALYETLRKSTYADLQQFKEAAEKERQRKIRDKVPPLTAERAAEGDSAIAFVLYNKTMIYVACAEALANNPPQQRGEDALKECVSAKGIQFNKYLKLTEYADTLGSKKFAICEIKARDFQRESRFPPYDFLRDPRGPKLLDFGVMNECLMSELR</sequence>
<proteinExistence type="predicted"/>
<name>A0A176Z134_9BRAD</name>
<dbReference type="RefSeq" id="WP_063679818.1">
    <property type="nucleotide sequence ID" value="NZ_LSEF01000071.1"/>
</dbReference>
<keyword evidence="1" id="KW-0732">Signal</keyword>
<evidence type="ECO:0000313" key="2">
    <source>
        <dbReference type="EMBL" id="OAF14131.1"/>
    </source>
</evidence>
<dbReference type="Proteomes" id="UP000077173">
    <property type="component" value="Unassembled WGS sequence"/>
</dbReference>
<gene>
    <name evidence="2" type="ORF">AXW67_00610</name>
</gene>
<accession>A0A176Z134</accession>
<keyword evidence="3" id="KW-1185">Reference proteome</keyword>
<reference evidence="2 3" key="1">
    <citation type="submission" date="2016-02" db="EMBL/GenBank/DDBJ databases">
        <title>Draft genome sequence of the strain BR 10247T Bradyrhizobium neotropicale isolated from nodules of Centrolobium paraense.</title>
        <authorList>
            <person name="Simoes-Araujo J.L."/>
            <person name="Barauna A.C."/>
            <person name="Silva K."/>
            <person name="Zilli J.E."/>
        </authorList>
    </citation>
    <scope>NUCLEOTIDE SEQUENCE [LARGE SCALE GENOMIC DNA]</scope>
    <source>
        <strain evidence="2 3">BR 10247</strain>
    </source>
</reference>
<dbReference type="GeneID" id="32581754"/>
<dbReference type="EMBL" id="LSEF01000071">
    <property type="protein sequence ID" value="OAF14131.1"/>
    <property type="molecule type" value="Genomic_DNA"/>
</dbReference>
<dbReference type="AlphaFoldDB" id="A0A176Z134"/>
<evidence type="ECO:0000256" key="1">
    <source>
        <dbReference type="SAM" id="SignalP"/>
    </source>
</evidence>
<feature type="signal peptide" evidence="1">
    <location>
        <begin position="1"/>
        <end position="24"/>
    </location>
</feature>
<feature type="chain" id="PRO_5008055371" evidence="1">
    <location>
        <begin position="25"/>
        <end position="184"/>
    </location>
</feature>
<evidence type="ECO:0000313" key="3">
    <source>
        <dbReference type="Proteomes" id="UP000077173"/>
    </source>
</evidence>
<protein>
    <submittedName>
        <fullName evidence="2">Uncharacterized protein</fullName>
    </submittedName>
</protein>
<organism evidence="2 3">
    <name type="scientific">Bradyrhizobium neotropicale</name>
    <dbReference type="NCBI Taxonomy" id="1497615"/>
    <lineage>
        <taxon>Bacteria</taxon>
        <taxon>Pseudomonadati</taxon>
        <taxon>Pseudomonadota</taxon>
        <taxon>Alphaproteobacteria</taxon>
        <taxon>Hyphomicrobiales</taxon>
        <taxon>Nitrobacteraceae</taxon>
        <taxon>Bradyrhizobium</taxon>
    </lineage>
</organism>
<comment type="caution">
    <text evidence="2">The sequence shown here is derived from an EMBL/GenBank/DDBJ whole genome shotgun (WGS) entry which is preliminary data.</text>
</comment>